<proteinExistence type="predicted"/>
<dbReference type="Proteomes" id="UP001174136">
    <property type="component" value="Unassembled WGS sequence"/>
</dbReference>
<protein>
    <recommendedName>
        <fullName evidence="4">Gag protein</fullName>
    </recommendedName>
</protein>
<keyword evidence="3" id="KW-1185">Reference proteome</keyword>
<name>A0AA47M297_MERPO</name>
<comment type="caution">
    <text evidence="2">The sequence shown here is derived from an EMBL/GenBank/DDBJ whole genome shotgun (WGS) entry which is preliminary data.</text>
</comment>
<gene>
    <name evidence="2" type="ORF">N1851_032800</name>
</gene>
<feature type="compositionally biased region" description="Basic and acidic residues" evidence="1">
    <location>
        <begin position="1"/>
        <end position="28"/>
    </location>
</feature>
<accession>A0AA47M297</accession>
<sequence length="402" mass="46125">MESGRRGREIEEADQDDNRQDQEREPNNRQDIIPGQRSDRRTWTQGESSLRTWCDMEEEPPRDDREDTYRENQVAGKSQTLRLGTRVKRLPPPLVTHHSMTTRSRRPDPQSPITSDHPQAMGYTPNPRNSSQFNTPNRDRSTNHPASQTRPCRPRPYTMEDFMAPLLTDGVGRAVYTPWGHRDMTTLANSLPPLSAGAQAWVRKFEKETSGDNLALGDVRAIISRVHGARRTIELERLAGTTNLADRTPLDAYRNHLWDCLRELFPGDMKKAGISNIHITPEENIYQYIQRAEDLWVDRNDGRPSDSKIGLQMFQQALIKGLTPAVQKTLKMVASLDYMSWEQWVEQLVHHYHLDQEKQEEKSGEYEDLKLQLLKMKIKGTLDHDAPSNHATSTPGLGTDYI</sequence>
<evidence type="ECO:0000313" key="2">
    <source>
        <dbReference type="EMBL" id="KAK0132327.1"/>
    </source>
</evidence>
<feature type="compositionally biased region" description="Polar residues" evidence="1">
    <location>
        <begin position="126"/>
        <end position="136"/>
    </location>
</feature>
<dbReference type="EMBL" id="JAOPHQ010006271">
    <property type="protein sequence ID" value="KAK0132327.1"/>
    <property type="molecule type" value="Genomic_DNA"/>
</dbReference>
<evidence type="ECO:0000256" key="1">
    <source>
        <dbReference type="SAM" id="MobiDB-lite"/>
    </source>
</evidence>
<evidence type="ECO:0008006" key="4">
    <source>
        <dbReference type="Google" id="ProtNLM"/>
    </source>
</evidence>
<dbReference type="AlphaFoldDB" id="A0AA47M297"/>
<reference evidence="2" key="1">
    <citation type="journal article" date="2023" name="Front. Mar. Sci.">
        <title>A new Merluccius polli reference genome to investigate the effects of global change in West African waters.</title>
        <authorList>
            <person name="Mateo J.L."/>
            <person name="Blanco-Fernandez C."/>
            <person name="Garcia-Vazquez E."/>
            <person name="Machado-Schiaffino G."/>
        </authorList>
    </citation>
    <scope>NUCLEOTIDE SEQUENCE</scope>
    <source>
        <strain evidence="2">C29</strain>
        <tissue evidence="2">Fin</tissue>
    </source>
</reference>
<organism evidence="2 3">
    <name type="scientific">Merluccius polli</name>
    <name type="common">Benguela hake</name>
    <name type="synonym">Merluccius cadenati</name>
    <dbReference type="NCBI Taxonomy" id="89951"/>
    <lineage>
        <taxon>Eukaryota</taxon>
        <taxon>Metazoa</taxon>
        <taxon>Chordata</taxon>
        <taxon>Craniata</taxon>
        <taxon>Vertebrata</taxon>
        <taxon>Euteleostomi</taxon>
        <taxon>Actinopterygii</taxon>
        <taxon>Neopterygii</taxon>
        <taxon>Teleostei</taxon>
        <taxon>Neoteleostei</taxon>
        <taxon>Acanthomorphata</taxon>
        <taxon>Zeiogadaria</taxon>
        <taxon>Gadariae</taxon>
        <taxon>Gadiformes</taxon>
        <taxon>Gadoidei</taxon>
        <taxon>Merlucciidae</taxon>
        <taxon>Merluccius</taxon>
    </lineage>
</organism>
<evidence type="ECO:0000313" key="3">
    <source>
        <dbReference type="Proteomes" id="UP001174136"/>
    </source>
</evidence>
<feature type="region of interest" description="Disordered" evidence="1">
    <location>
        <begin position="1"/>
        <end position="156"/>
    </location>
</feature>